<gene>
    <name evidence="2" type="ORF">FHT02_001852</name>
</gene>
<name>A0A840YPZ6_9SPHN</name>
<dbReference type="EMBL" id="JACIJF010000004">
    <property type="protein sequence ID" value="MBB5710621.1"/>
    <property type="molecule type" value="Genomic_DNA"/>
</dbReference>
<protein>
    <submittedName>
        <fullName evidence="2">Uncharacterized protein</fullName>
    </submittedName>
</protein>
<keyword evidence="3" id="KW-1185">Reference proteome</keyword>
<evidence type="ECO:0000256" key="1">
    <source>
        <dbReference type="SAM" id="Phobius"/>
    </source>
</evidence>
<evidence type="ECO:0000313" key="3">
    <source>
        <dbReference type="Proteomes" id="UP000527143"/>
    </source>
</evidence>
<keyword evidence="1" id="KW-0472">Membrane</keyword>
<evidence type="ECO:0000313" key="2">
    <source>
        <dbReference type="EMBL" id="MBB5710621.1"/>
    </source>
</evidence>
<sequence length="45" mass="4894">MAENEDPIHVTTDRARAGSTPHMTRYVLGIGLVLVIAAFAVIIWS</sequence>
<dbReference type="RefSeq" id="WP_184086683.1">
    <property type="nucleotide sequence ID" value="NZ_JACIJF010000004.1"/>
</dbReference>
<keyword evidence="1" id="KW-1133">Transmembrane helix</keyword>
<feature type="transmembrane region" description="Helical" evidence="1">
    <location>
        <begin position="26"/>
        <end position="44"/>
    </location>
</feature>
<organism evidence="2 3">
    <name type="scientific">Sphingomonas xinjiangensis</name>
    <dbReference type="NCBI Taxonomy" id="643568"/>
    <lineage>
        <taxon>Bacteria</taxon>
        <taxon>Pseudomonadati</taxon>
        <taxon>Pseudomonadota</taxon>
        <taxon>Alphaproteobacteria</taxon>
        <taxon>Sphingomonadales</taxon>
        <taxon>Sphingomonadaceae</taxon>
        <taxon>Sphingomonas</taxon>
    </lineage>
</organism>
<comment type="caution">
    <text evidence="2">The sequence shown here is derived from an EMBL/GenBank/DDBJ whole genome shotgun (WGS) entry which is preliminary data.</text>
</comment>
<accession>A0A840YPZ6</accession>
<dbReference type="AlphaFoldDB" id="A0A840YPZ6"/>
<dbReference type="Proteomes" id="UP000527143">
    <property type="component" value="Unassembled WGS sequence"/>
</dbReference>
<proteinExistence type="predicted"/>
<reference evidence="2 3" key="1">
    <citation type="submission" date="2020-08" db="EMBL/GenBank/DDBJ databases">
        <title>Genomic Encyclopedia of Type Strains, Phase IV (KMG-IV): sequencing the most valuable type-strain genomes for metagenomic binning, comparative biology and taxonomic classification.</title>
        <authorList>
            <person name="Goeker M."/>
        </authorList>
    </citation>
    <scope>NUCLEOTIDE SEQUENCE [LARGE SCALE GENOMIC DNA]</scope>
    <source>
        <strain evidence="2 3">DSM 26736</strain>
    </source>
</reference>
<keyword evidence="1" id="KW-0812">Transmembrane</keyword>